<dbReference type="InterPro" id="IPR036280">
    <property type="entry name" value="Multihaem_cyt_sf"/>
</dbReference>
<evidence type="ECO:0000313" key="4">
    <source>
        <dbReference type="EMBL" id="ABQ24785.1"/>
    </source>
</evidence>
<accession>A5GCA3</accession>
<dbReference type="GO" id="GO:0016491">
    <property type="term" value="F:oxidoreductase activity"/>
    <property type="evidence" value="ECO:0007669"/>
    <property type="project" value="TreeGrafter"/>
</dbReference>
<reference evidence="4 5" key="1">
    <citation type="submission" date="2007-05" db="EMBL/GenBank/DDBJ databases">
        <title>Complete sequence of Geobacter uraniireducens Rf4.</title>
        <authorList>
            <consortium name="US DOE Joint Genome Institute"/>
            <person name="Copeland A."/>
            <person name="Lucas S."/>
            <person name="Lapidus A."/>
            <person name="Barry K."/>
            <person name="Detter J.C."/>
            <person name="Glavina del Rio T."/>
            <person name="Hammon N."/>
            <person name="Israni S."/>
            <person name="Dalin E."/>
            <person name="Tice H."/>
            <person name="Pitluck S."/>
            <person name="Chertkov O."/>
            <person name="Brettin T."/>
            <person name="Bruce D."/>
            <person name="Han C."/>
            <person name="Schmutz J."/>
            <person name="Larimer F."/>
            <person name="Land M."/>
            <person name="Hauser L."/>
            <person name="Kyrpides N."/>
            <person name="Mikhailova N."/>
            <person name="Shelobolina E."/>
            <person name="Aklujkar M."/>
            <person name="Lovley D."/>
            <person name="Richardson P."/>
        </authorList>
    </citation>
    <scope>NUCLEOTIDE SEQUENCE [LARGE SCALE GENOMIC DNA]</scope>
    <source>
        <strain evidence="4 5">Rf4</strain>
    </source>
</reference>
<dbReference type="PANTHER" id="PTHR35038:SF6">
    <property type="entry name" value="SURFACE LOCALIZED DECAHEME CYTOCHROME C LIPOPROTEIN"/>
    <property type="match status" value="1"/>
</dbReference>
<evidence type="ECO:0000256" key="1">
    <source>
        <dbReference type="ARBA" id="ARBA00022729"/>
    </source>
</evidence>
<keyword evidence="5" id="KW-1185">Reference proteome</keyword>
<evidence type="ECO:0000256" key="3">
    <source>
        <dbReference type="SAM" id="SignalP"/>
    </source>
</evidence>
<dbReference type="InterPro" id="IPR051829">
    <property type="entry name" value="Multiheme_Cytochr_ET"/>
</dbReference>
<keyword evidence="1 3" id="KW-0732">Signal</keyword>
<dbReference type="InterPro" id="IPR010176">
    <property type="entry name" value="C4xCH_C2xCH_motif_GEOSU"/>
</dbReference>
<gene>
    <name evidence="4" type="ordered locus">Gura_0573</name>
</gene>
<evidence type="ECO:0000256" key="2">
    <source>
        <dbReference type="SAM" id="MobiDB-lite"/>
    </source>
</evidence>
<feature type="compositionally biased region" description="Polar residues" evidence="2">
    <location>
        <begin position="1655"/>
        <end position="1672"/>
    </location>
</feature>
<dbReference type="HOGENOM" id="CLU_241757_0_0_7"/>
<protein>
    <submittedName>
        <fullName evidence="4">Cytochrome C family protein</fullName>
    </submittedName>
</protein>
<feature type="region of interest" description="Disordered" evidence="2">
    <location>
        <begin position="1650"/>
        <end position="1672"/>
    </location>
</feature>
<proteinExistence type="predicted"/>
<name>A5GCA3_GEOUR</name>
<sequence>MSNVQGKDSLTTLRLLLLVAMLIWAGTAEASLQCYDCHGTKSSGDNRPLDAAYRNVTTGGFQGTHRNHLPPNATGSSCVLCHPGSDGYVPGHRDGLIQLSTNIKNSPEPAVYNHYTTPFPQTPSPELGSCSNVNCHFETTTPPWGDASLTVPAGCSACHGFPPDDGNHPAIIGIGKKHGDYYGTGTESCGTCHSSHSTFAHATSAGNPGRGLILDFAAAPNSGGDYSQAINLTYPNYLPSRNPVRNGACTNLYCHSDGKEGAAKTQAVWGGTLDCTGCHSGAGDTTDLSGRHGKHTGPSGYAFACSRCHVGTVATVNEQNTITDKTLHVNKTKDVAFTEGGNYNQSDKGCVSTYCHSNGAGGAPTVAVKWTDTAPMQCYSCHRGRTGDSTEANCTGQPILGVWSSAGNACTPPLNMTSNGHARLVGPQWIRKYPCSYCHNDTVDGSGNIKDRTKHTNGAKDVAISPQWSILGEEAPTYNPATKSCDNIYCHSDGTANPENVRPFAWTEGKTECNTCHGHPRGSCSTKNCHDNRIDYNTGKVWNLPSIFGNNSSYQWPAGQEWKAAIPMFHNEGPGTQRANSHPRHTETSFTCDKCHAATIANGTCDSCHTNGIPAGKMGEYAHIDPAYHVNRTKDVVFMDGGSYNAVAKTCSNTACHTGGTDPVWGGSVNSAVICLSCHGVTGADIDDFGSLGNSAETRIGQEAKISLVEWVTTGHGRYSTAGRYPSSGNPAANFPGNPCWYCHDNTVLHKDTTNPFRLRLHPQFVQRFEKECVYCHMERKSDGSECVACHVDQPESLAPQATGSGILFRKSDGTTEVRFSGHSHVDNCITGAAGGCHDSDNGLFDNFSSHKGHNANAGVWNSDQKKDVKNQYLMMGVCLQCHDDDSGDKCNSCHKMDTEAKKVKYSLGFDPGTGFIKPKKARASSVHFGYKHYRAYQQNGVWLGGKFCWDCHDPHGDGNIYMVQSKVATSTEGTFGIPQTRADVVFNKKQSGLDYARTQAPYNGICNVCHTPESKHFTRSSGDGHNASRVCTVCHEHRFSDSHANSQSCSGCHFNKPVPRHSGFGQPRDCTKCHAGTVGMRMDVMGQMRGTSHHVQGVDVTNKHCYACHWESTPEGLIDVRHHEGYNYKLYTSVKNAKVDLVVWKAGERPTYYNSTTAVQFIAANIGTANERGEAAKLTNVCLSCHSDRNNDNQTIFGDCKTPRQYAWDGQSIDARYSQMGTTPWGKYNSTTYPNVTKKDTVAKALSAHGNAVGNAGGFDPANGLDAAIPNTRNGSQNVHCFDCHSSHGSKLVGVTSSYVTFNGTRNGGNLKETQAGKGGYAMTYKASFNSTPGAVNPYSAGAGQCFDCHNTPAAGITPWGYNSTFGATAPIMGYKDTSRFGNGTKASTVRFPYRTSKKDIVSGHMIPREAAFLNYSAKGEINGLCTPCHDPHGVSTSLGGNQRYAVPLLKGTWMTSPYKEDSPPPDTSGATSVPPLSWGKAFTWPDRVGYGGTPPVTNYNIDRTTFGGSTRIGEDASRFAGLCLRCHPKENLTDGVPNNTAWKGVDRVHESVKGWGDTSKPTEHSYTCSKCHAPHNSGLPRLLTTNCLDSKHRGYRVSGGQAWTADKEATALGNGGRAHSYAGQHRGFPIGNVLGNSASYEATSSCHAGAPGNTGTTWPDSNRWNNITPW</sequence>
<dbReference type="Pfam" id="PF09698">
    <property type="entry name" value="GSu_C4xC__C2xCH"/>
    <property type="match status" value="3"/>
</dbReference>
<feature type="chain" id="PRO_5002683406" evidence="3">
    <location>
        <begin position="31"/>
        <end position="1672"/>
    </location>
</feature>
<dbReference type="Proteomes" id="UP000006695">
    <property type="component" value="Chromosome"/>
</dbReference>
<dbReference type="RefSeq" id="WP_011937510.1">
    <property type="nucleotide sequence ID" value="NC_009483.1"/>
</dbReference>
<evidence type="ECO:0000313" key="5">
    <source>
        <dbReference type="Proteomes" id="UP000006695"/>
    </source>
</evidence>
<dbReference type="EMBL" id="CP000698">
    <property type="protein sequence ID" value="ABQ24785.1"/>
    <property type="molecule type" value="Genomic_DNA"/>
</dbReference>
<organism evidence="4 5">
    <name type="scientific">Geotalea uraniireducens (strain Rf4)</name>
    <name type="common">Geobacter uraniireducens</name>
    <dbReference type="NCBI Taxonomy" id="351605"/>
    <lineage>
        <taxon>Bacteria</taxon>
        <taxon>Pseudomonadati</taxon>
        <taxon>Thermodesulfobacteriota</taxon>
        <taxon>Desulfuromonadia</taxon>
        <taxon>Geobacterales</taxon>
        <taxon>Geobacteraceae</taxon>
        <taxon>Geotalea</taxon>
    </lineage>
</organism>
<dbReference type="Gene3D" id="3.90.10.10">
    <property type="entry name" value="Cytochrome C3"/>
    <property type="match status" value="1"/>
</dbReference>
<dbReference type="SUPFAM" id="SSF48695">
    <property type="entry name" value="Multiheme cytochromes"/>
    <property type="match status" value="5"/>
</dbReference>
<feature type="signal peptide" evidence="3">
    <location>
        <begin position="1"/>
        <end position="30"/>
    </location>
</feature>
<dbReference type="NCBIfam" id="TIGR01904">
    <property type="entry name" value="GSu_C4xC__C2xCH"/>
    <property type="match status" value="5"/>
</dbReference>
<dbReference type="PANTHER" id="PTHR35038">
    <property type="entry name" value="DISSIMILATORY SULFITE REDUCTASE SIRA"/>
    <property type="match status" value="1"/>
</dbReference>
<dbReference type="KEGG" id="gur:Gura_0573"/>